<evidence type="ECO:0000313" key="3">
    <source>
        <dbReference type="Proteomes" id="UP000026962"/>
    </source>
</evidence>
<proteinExistence type="predicted"/>
<feature type="region of interest" description="Disordered" evidence="1">
    <location>
        <begin position="1"/>
        <end position="31"/>
    </location>
</feature>
<dbReference type="EnsemblPlants" id="OPUNC10G18110.1">
    <property type="protein sequence ID" value="OPUNC10G18110.1"/>
    <property type="gene ID" value="OPUNC10G18110"/>
</dbReference>
<evidence type="ECO:0000313" key="2">
    <source>
        <dbReference type="EnsemblPlants" id="OPUNC10G18110.1"/>
    </source>
</evidence>
<dbReference type="HOGENOM" id="CLU_2626211_0_0_1"/>
<reference evidence="2" key="2">
    <citation type="submission" date="2018-05" db="EMBL/GenBank/DDBJ databases">
        <title>OpunRS2 (Oryza punctata Reference Sequence Version 2).</title>
        <authorList>
            <person name="Zhang J."/>
            <person name="Kudrna D."/>
            <person name="Lee S."/>
            <person name="Talag J."/>
            <person name="Welchert J."/>
            <person name="Wing R.A."/>
        </authorList>
    </citation>
    <scope>NUCLEOTIDE SEQUENCE [LARGE SCALE GENOMIC DNA]</scope>
</reference>
<dbReference type="AlphaFoldDB" id="A0A0E0MB71"/>
<name>A0A0E0MB71_ORYPU</name>
<dbReference type="Proteomes" id="UP000026962">
    <property type="component" value="Chromosome 10"/>
</dbReference>
<organism evidence="2">
    <name type="scientific">Oryza punctata</name>
    <name type="common">Red rice</name>
    <dbReference type="NCBI Taxonomy" id="4537"/>
    <lineage>
        <taxon>Eukaryota</taxon>
        <taxon>Viridiplantae</taxon>
        <taxon>Streptophyta</taxon>
        <taxon>Embryophyta</taxon>
        <taxon>Tracheophyta</taxon>
        <taxon>Spermatophyta</taxon>
        <taxon>Magnoliopsida</taxon>
        <taxon>Liliopsida</taxon>
        <taxon>Poales</taxon>
        <taxon>Poaceae</taxon>
        <taxon>BOP clade</taxon>
        <taxon>Oryzoideae</taxon>
        <taxon>Oryzeae</taxon>
        <taxon>Oryzinae</taxon>
        <taxon>Oryza</taxon>
    </lineage>
</organism>
<dbReference type="Gramene" id="OPUNC10G18110.1">
    <property type="protein sequence ID" value="OPUNC10G18110.1"/>
    <property type="gene ID" value="OPUNC10G18110"/>
</dbReference>
<reference evidence="2" key="1">
    <citation type="submission" date="2015-04" db="UniProtKB">
        <authorList>
            <consortium name="EnsemblPlants"/>
        </authorList>
    </citation>
    <scope>IDENTIFICATION</scope>
</reference>
<evidence type="ECO:0000256" key="1">
    <source>
        <dbReference type="SAM" id="MobiDB-lite"/>
    </source>
</evidence>
<sequence>MPSTSNPRADRRPELDLGTSRPADESSSSTRFVNDVVAADVSSKNMGLAPASCSCDASDGGIMLLFGIAPRFGFDAGA</sequence>
<keyword evidence="3" id="KW-1185">Reference proteome</keyword>
<protein>
    <submittedName>
        <fullName evidence="2">Uncharacterized protein</fullName>
    </submittedName>
</protein>
<accession>A0A0E0MB71</accession>